<dbReference type="EMBL" id="LR796146">
    <property type="protein sequence ID" value="CAB4121430.1"/>
    <property type="molecule type" value="Genomic_DNA"/>
</dbReference>
<evidence type="ECO:0000313" key="1">
    <source>
        <dbReference type="EMBL" id="CAB4121430.1"/>
    </source>
</evidence>
<proteinExistence type="predicted"/>
<accession>A0A6J5KMG2</accession>
<reference evidence="1" key="1">
    <citation type="submission" date="2020-04" db="EMBL/GenBank/DDBJ databases">
        <authorList>
            <person name="Chiriac C."/>
            <person name="Salcher M."/>
            <person name="Ghai R."/>
            <person name="Kavagutti S V."/>
        </authorList>
    </citation>
    <scope>NUCLEOTIDE SEQUENCE</scope>
</reference>
<name>A0A6J5KMG2_9CAUD</name>
<protein>
    <submittedName>
        <fullName evidence="1">Uncharacterized protein</fullName>
    </submittedName>
</protein>
<sequence>MKKKQEKQQQPQYLLDGKPYVPSVKTDISQIFRKYGWVPPSEVRK</sequence>
<gene>
    <name evidence="1" type="ORF">UFOVP12_56</name>
</gene>
<organism evidence="1">
    <name type="scientific">uncultured Caudovirales phage</name>
    <dbReference type="NCBI Taxonomy" id="2100421"/>
    <lineage>
        <taxon>Viruses</taxon>
        <taxon>Duplodnaviria</taxon>
        <taxon>Heunggongvirae</taxon>
        <taxon>Uroviricota</taxon>
        <taxon>Caudoviricetes</taxon>
        <taxon>Peduoviridae</taxon>
        <taxon>Maltschvirus</taxon>
        <taxon>Maltschvirus maltsch</taxon>
    </lineage>
</organism>